<proteinExistence type="predicted"/>
<dbReference type="InParanoid" id="E9GRZ1"/>
<gene>
    <name evidence="1" type="ORF">DAPPUDRAFT_247208</name>
</gene>
<evidence type="ECO:0000313" key="1">
    <source>
        <dbReference type="EMBL" id="EFX77616.1"/>
    </source>
</evidence>
<dbReference type="KEGG" id="dpx:DAPPUDRAFT_247208"/>
<organism evidence="1 2">
    <name type="scientific">Daphnia pulex</name>
    <name type="common">Water flea</name>
    <dbReference type="NCBI Taxonomy" id="6669"/>
    <lineage>
        <taxon>Eukaryota</taxon>
        <taxon>Metazoa</taxon>
        <taxon>Ecdysozoa</taxon>
        <taxon>Arthropoda</taxon>
        <taxon>Crustacea</taxon>
        <taxon>Branchiopoda</taxon>
        <taxon>Diplostraca</taxon>
        <taxon>Cladocera</taxon>
        <taxon>Anomopoda</taxon>
        <taxon>Daphniidae</taxon>
        <taxon>Daphnia</taxon>
    </lineage>
</organism>
<reference evidence="1 2" key="1">
    <citation type="journal article" date="2011" name="Science">
        <title>The ecoresponsive genome of Daphnia pulex.</title>
        <authorList>
            <person name="Colbourne J.K."/>
            <person name="Pfrender M.E."/>
            <person name="Gilbert D."/>
            <person name="Thomas W.K."/>
            <person name="Tucker A."/>
            <person name="Oakley T.H."/>
            <person name="Tokishita S."/>
            <person name="Aerts A."/>
            <person name="Arnold G.J."/>
            <person name="Basu M.K."/>
            <person name="Bauer D.J."/>
            <person name="Caceres C.E."/>
            <person name="Carmel L."/>
            <person name="Casola C."/>
            <person name="Choi J.H."/>
            <person name="Detter J.C."/>
            <person name="Dong Q."/>
            <person name="Dusheyko S."/>
            <person name="Eads B.D."/>
            <person name="Frohlich T."/>
            <person name="Geiler-Samerotte K.A."/>
            <person name="Gerlach D."/>
            <person name="Hatcher P."/>
            <person name="Jogdeo S."/>
            <person name="Krijgsveld J."/>
            <person name="Kriventseva E.V."/>
            <person name="Kultz D."/>
            <person name="Laforsch C."/>
            <person name="Lindquist E."/>
            <person name="Lopez J."/>
            <person name="Manak J.R."/>
            <person name="Muller J."/>
            <person name="Pangilinan J."/>
            <person name="Patwardhan R.P."/>
            <person name="Pitluck S."/>
            <person name="Pritham E.J."/>
            <person name="Rechtsteiner A."/>
            <person name="Rho M."/>
            <person name="Rogozin I.B."/>
            <person name="Sakarya O."/>
            <person name="Salamov A."/>
            <person name="Schaack S."/>
            <person name="Shapiro H."/>
            <person name="Shiga Y."/>
            <person name="Skalitzky C."/>
            <person name="Smith Z."/>
            <person name="Souvorov A."/>
            <person name="Sung W."/>
            <person name="Tang Z."/>
            <person name="Tsuchiya D."/>
            <person name="Tu H."/>
            <person name="Vos H."/>
            <person name="Wang M."/>
            <person name="Wolf Y.I."/>
            <person name="Yamagata H."/>
            <person name="Yamada T."/>
            <person name="Ye Y."/>
            <person name="Shaw J.R."/>
            <person name="Andrews J."/>
            <person name="Crease T.J."/>
            <person name="Tang H."/>
            <person name="Lucas S.M."/>
            <person name="Robertson H.M."/>
            <person name="Bork P."/>
            <person name="Koonin E.V."/>
            <person name="Zdobnov E.M."/>
            <person name="Grigoriev I.V."/>
            <person name="Lynch M."/>
            <person name="Boore J.L."/>
        </authorList>
    </citation>
    <scope>NUCLEOTIDE SEQUENCE [LARGE SCALE GENOMIC DNA]</scope>
</reference>
<sequence>MLVGMSLVYHGAAIQGFLLNLKYVSPEFPLLGGSSADIMCIWVFPDVLHY</sequence>
<name>E9GRZ1_DAPPU</name>
<protein>
    <submittedName>
        <fullName evidence="1">Uncharacterized protein</fullName>
    </submittedName>
</protein>
<dbReference type="Proteomes" id="UP000000305">
    <property type="component" value="Unassembled WGS sequence"/>
</dbReference>
<accession>E9GRZ1</accession>
<dbReference type="HOGENOM" id="CLU_3126471_0_0_1"/>
<dbReference type="AlphaFoldDB" id="E9GRZ1"/>
<keyword evidence="2" id="KW-1185">Reference proteome</keyword>
<evidence type="ECO:0000313" key="2">
    <source>
        <dbReference type="Proteomes" id="UP000000305"/>
    </source>
</evidence>
<dbReference type="EMBL" id="GL732561">
    <property type="protein sequence ID" value="EFX77616.1"/>
    <property type="molecule type" value="Genomic_DNA"/>
</dbReference>